<accession>A0A8T8K4D7</accession>
<dbReference type="EMBL" id="CP058560">
    <property type="protein sequence ID" value="QUH22742.1"/>
    <property type="molecule type" value="Genomic_DNA"/>
</dbReference>
<gene>
    <name evidence="2" type="ORF">HYG87_02615</name>
</gene>
<evidence type="ECO:0000313" key="2">
    <source>
        <dbReference type="EMBL" id="QUH22742.1"/>
    </source>
</evidence>
<dbReference type="SUPFAM" id="SSF110783">
    <property type="entry name" value="Hypothetical protein MTH677"/>
    <property type="match status" value="1"/>
</dbReference>
<organism evidence="2 3">
    <name type="scientific">Methanobacterium alkalithermotolerans</name>
    <dbReference type="NCBI Taxonomy" id="2731220"/>
    <lineage>
        <taxon>Archaea</taxon>
        <taxon>Methanobacteriati</taxon>
        <taxon>Methanobacteriota</taxon>
        <taxon>Methanomada group</taxon>
        <taxon>Methanobacteria</taxon>
        <taxon>Methanobacteriales</taxon>
        <taxon>Methanobacteriaceae</taxon>
        <taxon>Methanobacterium</taxon>
    </lineage>
</organism>
<keyword evidence="3" id="KW-1185">Reference proteome</keyword>
<sequence length="94" mass="10799">MPGKLKKLSPEDLNEISDFLSSTAQDFILNQISSKEIDDLDIKSEVSYNQELDVDLSIDLQVDELCVYDEDIVNQALDFTFKALESFLDDNYRE</sequence>
<dbReference type="OrthoDB" id="70168at2157"/>
<dbReference type="KEGG" id="meme:HYG87_02615"/>
<name>A0A8T8K4D7_9EURY</name>
<dbReference type="GeneID" id="64819622"/>
<evidence type="ECO:0000256" key="1">
    <source>
        <dbReference type="ARBA" id="ARBA00008515"/>
    </source>
</evidence>
<dbReference type="Proteomes" id="UP000681041">
    <property type="component" value="Chromosome"/>
</dbReference>
<dbReference type="AlphaFoldDB" id="A0A8T8K4D7"/>
<evidence type="ECO:0000313" key="3">
    <source>
        <dbReference type="Proteomes" id="UP000681041"/>
    </source>
</evidence>
<comment type="similarity">
    <text evidence="1">Belongs to the UPF0440 family.</text>
</comment>
<proteinExistence type="inferred from homology"/>
<dbReference type="RefSeq" id="WP_211533689.1">
    <property type="nucleotide sequence ID" value="NZ_CP058560.1"/>
</dbReference>
<dbReference type="InterPro" id="IPR024502">
    <property type="entry name" value="DUF3194"/>
</dbReference>
<reference evidence="2" key="1">
    <citation type="submission" date="2020-07" db="EMBL/GenBank/DDBJ databases">
        <title>Methanobacterium. sp. MethCan genome.</title>
        <authorList>
            <person name="Postec A."/>
            <person name="Quemeneur M."/>
        </authorList>
    </citation>
    <scope>NUCLEOTIDE SEQUENCE</scope>
    <source>
        <strain evidence="2">MethCAN</strain>
    </source>
</reference>
<dbReference type="Pfam" id="PF11419">
    <property type="entry name" value="DUF3194"/>
    <property type="match status" value="1"/>
</dbReference>
<protein>
    <submittedName>
        <fullName evidence="2">DUF3194 domain-containing protein</fullName>
    </submittedName>
</protein>
<dbReference type="Gene3D" id="3.30.300.100">
    <property type="entry name" value="MTH677-like"/>
    <property type="match status" value="1"/>
</dbReference>
<dbReference type="InterPro" id="IPR035954">
    <property type="entry name" value="MTH677-like_sf"/>
</dbReference>